<dbReference type="AlphaFoldDB" id="B2IFK4"/>
<evidence type="ECO:0000313" key="3">
    <source>
        <dbReference type="Proteomes" id="UP000001695"/>
    </source>
</evidence>
<reference evidence="2 3" key="2">
    <citation type="journal article" date="2010" name="J. Bacteriol.">
        <title>Complete genome sequence of Beijerinckia indica subsp. indica.</title>
        <authorList>
            <person name="Tamas I."/>
            <person name="Dedysh S.N."/>
            <person name="Liesack W."/>
            <person name="Stott M.B."/>
            <person name="Alam M."/>
            <person name="Murrell J.C."/>
            <person name="Dunfield P.F."/>
        </authorList>
    </citation>
    <scope>NUCLEOTIDE SEQUENCE [LARGE SCALE GENOMIC DNA]</scope>
    <source>
        <strain evidence="3">ATCC 9039 / DSM 1715 / NCIMB 8712</strain>
    </source>
</reference>
<dbReference type="EMBL" id="CP001016">
    <property type="protein sequence ID" value="ACB97100.1"/>
    <property type="molecule type" value="Genomic_DNA"/>
</dbReference>
<sequence length="200" mass="22216">MSAMMIGTQTKYIGGGSLASLTVSPFLPELFSIFVVILSAALLIFCALVALVVEYFFRKTSENSLERVDAINLFDEASVAGDDEDLVTISAKTRHGLFNELTEHFYDLDEDVTFTATKREIRHVRDLLNIRRGATDRTVLEKKLRAFIRMNAPARVPQGDRENARRRIQIAKMLIKNILEGMPAALVLSSHPEGAFAATA</sequence>
<protein>
    <submittedName>
        <fullName evidence="2">Uncharacterized protein</fullName>
    </submittedName>
</protein>
<name>B2IFK4_BEII9</name>
<dbReference type="OrthoDB" id="9840816at2"/>
<keyword evidence="1" id="KW-0472">Membrane</keyword>
<feature type="transmembrane region" description="Helical" evidence="1">
    <location>
        <begin position="30"/>
        <end position="57"/>
    </location>
</feature>
<keyword evidence="1" id="KW-0812">Transmembrane</keyword>
<keyword evidence="1" id="KW-1133">Transmembrane helix</keyword>
<dbReference type="Proteomes" id="UP000001695">
    <property type="component" value="Chromosome"/>
</dbReference>
<reference evidence="3" key="1">
    <citation type="submission" date="2008-03" db="EMBL/GenBank/DDBJ databases">
        <title>Complete sequence of chromosome of Beijerinckia indica subsp. indica ATCC 9039.</title>
        <authorList>
            <consortium name="US DOE Joint Genome Institute"/>
            <person name="Copeland A."/>
            <person name="Lucas S."/>
            <person name="Lapidus A."/>
            <person name="Glavina del Rio T."/>
            <person name="Dalin E."/>
            <person name="Tice H."/>
            <person name="Bruce D."/>
            <person name="Goodwin L."/>
            <person name="Pitluck S."/>
            <person name="LaButti K."/>
            <person name="Schmutz J."/>
            <person name="Larimer F."/>
            <person name="Land M."/>
            <person name="Hauser L."/>
            <person name="Kyrpides N."/>
            <person name="Mikhailova N."/>
            <person name="Dunfield P.F."/>
            <person name="Dedysh S.N."/>
            <person name="Liesack W."/>
            <person name="Saw J.H."/>
            <person name="Alam M."/>
            <person name="Chen Y."/>
            <person name="Murrell J.C."/>
            <person name="Richardson P."/>
        </authorList>
    </citation>
    <scope>NUCLEOTIDE SEQUENCE [LARGE SCALE GENOMIC DNA]</scope>
    <source>
        <strain evidence="3">ATCC 9039 / DSM 1715 / NCIMB 8712</strain>
    </source>
</reference>
<evidence type="ECO:0000313" key="2">
    <source>
        <dbReference type="EMBL" id="ACB97100.1"/>
    </source>
</evidence>
<organism evidence="2 3">
    <name type="scientific">Beijerinckia indica subsp. indica (strain ATCC 9039 / DSM 1715 / NCIMB 8712)</name>
    <dbReference type="NCBI Taxonomy" id="395963"/>
    <lineage>
        <taxon>Bacteria</taxon>
        <taxon>Pseudomonadati</taxon>
        <taxon>Pseudomonadota</taxon>
        <taxon>Alphaproteobacteria</taxon>
        <taxon>Hyphomicrobiales</taxon>
        <taxon>Beijerinckiaceae</taxon>
        <taxon>Beijerinckia</taxon>
    </lineage>
</organism>
<evidence type="ECO:0000256" key="1">
    <source>
        <dbReference type="SAM" id="Phobius"/>
    </source>
</evidence>
<gene>
    <name evidence="2" type="ordered locus">Bind_3543</name>
</gene>
<keyword evidence="3" id="KW-1185">Reference proteome</keyword>
<dbReference type="KEGG" id="bid:Bind_3543"/>
<accession>B2IFK4</accession>
<proteinExistence type="predicted"/>
<dbReference type="RefSeq" id="WP_012386448.1">
    <property type="nucleotide sequence ID" value="NC_010581.1"/>
</dbReference>
<dbReference type="HOGENOM" id="CLU_1363971_0_0_5"/>